<dbReference type="Proteomes" id="UP000275777">
    <property type="component" value="Chromosome"/>
</dbReference>
<proteinExistence type="predicted"/>
<accession>A0A447TD41</accession>
<protein>
    <submittedName>
        <fullName evidence="2">Uncharacterized protein</fullName>
    </submittedName>
</protein>
<evidence type="ECO:0000313" key="2">
    <source>
        <dbReference type="EMBL" id="VEB42748.1"/>
    </source>
</evidence>
<name>A0A447TD41_CHRVL</name>
<feature type="coiled-coil region" evidence="1">
    <location>
        <begin position="16"/>
        <end position="50"/>
    </location>
</feature>
<evidence type="ECO:0000256" key="1">
    <source>
        <dbReference type="SAM" id="Coils"/>
    </source>
</evidence>
<sequence length="71" mass="7186">MSELSSLVGKTMPPGVAAAAGQLAQAKNALDQAKQVAGQAQAMLQQARDVKQLASSATTAPNAANLLKKIL</sequence>
<evidence type="ECO:0000313" key="3">
    <source>
        <dbReference type="Proteomes" id="UP000275777"/>
    </source>
</evidence>
<dbReference type="EMBL" id="LR134182">
    <property type="protein sequence ID" value="VEB42748.1"/>
    <property type="molecule type" value="Genomic_DNA"/>
</dbReference>
<keyword evidence="1" id="KW-0175">Coiled coil</keyword>
<gene>
    <name evidence="2" type="ORF">NCTC9695_03199</name>
</gene>
<organism evidence="2 3">
    <name type="scientific">Chromobacterium violaceum</name>
    <dbReference type="NCBI Taxonomy" id="536"/>
    <lineage>
        <taxon>Bacteria</taxon>
        <taxon>Pseudomonadati</taxon>
        <taxon>Pseudomonadota</taxon>
        <taxon>Betaproteobacteria</taxon>
        <taxon>Neisseriales</taxon>
        <taxon>Chromobacteriaceae</taxon>
        <taxon>Chromobacterium</taxon>
    </lineage>
</organism>
<reference evidence="2 3" key="1">
    <citation type="submission" date="2018-12" db="EMBL/GenBank/DDBJ databases">
        <authorList>
            <consortium name="Pathogen Informatics"/>
        </authorList>
    </citation>
    <scope>NUCLEOTIDE SEQUENCE [LARGE SCALE GENOMIC DNA]</scope>
    <source>
        <strain evidence="2 3">NCTC9695</strain>
    </source>
</reference>
<dbReference type="AlphaFoldDB" id="A0A447TD41"/>